<dbReference type="AlphaFoldDB" id="A0A2R8ADF5"/>
<dbReference type="SUPFAM" id="SSF103025">
    <property type="entry name" value="Folate-binding domain"/>
    <property type="match status" value="1"/>
</dbReference>
<dbReference type="GO" id="GO:0005737">
    <property type="term" value="C:cytoplasm"/>
    <property type="evidence" value="ECO:0007669"/>
    <property type="project" value="TreeGrafter"/>
</dbReference>
<dbReference type="Proteomes" id="UP000244932">
    <property type="component" value="Unassembled WGS sequence"/>
</dbReference>
<dbReference type="SUPFAM" id="SSF101790">
    <property type="entry name" value="Aminomethyltransferase beta-barrel domain"/>
    <property type="match status" value="1"/>
</dbReference>
<dbReference type="Gene3D" id="3.30.70.1400">
    <property type="entry name" value="Aminomethyltransferase beta-barrel domains"/>
    <property type="match status" value="1"/>
</dbReference>
<sequence length="790" mass="86925">MADLPSTARVVIIGGGAVGCSTLYHLTQRGWSDVLLLEKSELTAGSTWHAAGNCPTFSGSWTVMQMQAYSIDLFERLGDEVGYPINYHQTGAVRLAHTKERMREFEHVADMAASMGRQIDVISVDQLKEYVPQMEGHDLVGGLWDARDGDIDPSQVTQAYAKGARDGGAKIIRSCPVTDVTRDGDEWVIHTPQGDVRCEFVVNAAGYYAPDIGNMFLKHGGRPVPQTVMAHQYLVTEEIEELKDVPTMPMIRDPDSSYYLRQEKHGLLLGPYEKGGRIHWRTEDDQRPDDFSFQLFPDDLERIESYIEDACERVPLLGSVGLQRVINGPIPYAPDGLPLIGPMPGVEKAFEATAFTFGIIQSGGAGKMMAEWIIDGETEWDAWPVDPRRYTSYTDQDYCDAKGKEIYDNEYAIHFAHYNWPEGRNKRLSSLHAKHEAAGAVFGVFGGWERPVWFAKDGDNTDLEAAATYERRGPWFDAVGRECAIVRDECGVIDLTGLTRYALNGPGAGEWLETVSVSKLPKVGRTRLAYFKSKNGKFQAEMTITRRGEDDFLLMTAAVAEWKDLEMLQAAMPADAAFTLTNVTEDTTIMLVTGPKARDVVAASAIEADLEKGWLTHQTASVNGVEFDMLRVSFAGELGWEMHMPASAGPAAYDSIIAAGGKPVGMYALDSMRLEKGYMAWGHELNADYTLAELGVPNQGEADKRVVSLVMDDEGDCDAAPLSSVWQDGKHVGLTSSAGWGHRTGKAIALAMIDKGIEGQVEVEIFGTRHKATIQPNATLWDADNARIKA</sequence>
<dbReference type="SUPFAM" id="SSF51905">
    <property type="entry name" value="FAD/NAD(P)-binding domain"/>
    <property type="match status" value="1"/>
</dbReference>
<dbReference type="Pfam" id="PF08669">
    <property type="entry name" value="GCV_T_C"/>
    <property type="match status" value="1"/>
</dbReference>
<keyword evidence="8" id="KW-1185">Reference proteome</keyword>
<protein>
    <submittedName>
        <fullName evidence="7">4-methylaminobutanoate oxidase (Formaldehyde-forming)</fullName>
        <ecNumber evidence="7">1.5.3.19</ecNumber>
    </submittedName>
</protein>
<dbReference type="OrthoDB" id="7156675at2"/>
<dbReference type="Gene3D" id="2.40.30.110">
    <property type="entry name" value="Aminomethyltransferase beta-barrel domains"/>
    <property type="match status" value="1"/>
</dbReference>
<keyword evidence="2 7" id="KW-0560">Oxidoreductase</keyword>
<evidence type="ECO:0000313" key="7">
    <source>
        <dbReference type="EMBL" id="SPF30100.1"/>
    </source>
</evidence>
<evidence type="ECO:0000259" key="6">
    <source>
        <dbReference type="Pfam" id="PF16350"/>
    </source>
</evidence>
<dbReference type="PANTHER" id="PTHR13847:SF193">
    <property type="entry name" value="PYRUVATE DEHYDROGENASE PHOSPHATASE REGULATORY SUBUNIT, MITOCHONDRIAL"/>
    <property type="match status" value="1"/>
</dbReference>
<evidence type="ECO:0000313" key="8">
    <source>
        <dbReference type="Proteomes" id="UP000244932"/>
    </source>
</evidence>
<name>A0A2R8ADF5_9RHOB</name>
<dbReference type="InterPro" id="IPR027266">
    <property type="entry name" value="TrmE/GcvT-like"/>
</dbReference>
<dbReference type="Pfam" id="PF01571">
    <property type="entry name" value="GCV_T"/>
    <property type="match status" value="1"/>
</dbReference>
<dbReference type="Gene3D" id="3.30.9.10">
    <property type="entry name" value="D-Amino Acid Oxidase, subunit A, domain 2"/>
    <property type="match status" value="1"/>
</dbReference>
<evidence type="ECO:0000259" key="3">
    <source>
        <dbReference type="Pfam" id="PF01266"/>
    </source>
</evidence>
<feature type="domain" description="FAD dependent oxidoreductase central" evidence="6">
    <location>
        <begin position="375"/>
        <end position="429"/>
    </location>
</feature>
<proteinExistence type="inferred from homology"/>
<dbReference type="GO" id="GO:0102317">
    <property type="term" value="F:4-methylaminobutyrate oxidase (demethylating) activity"/>
    <property type="evidence" value="ECO:0007669"/>
    <property type="project" value="UniProtKB-EC"/>
</dbReference>
<dbReference type="Gene3D" id="3.30.1360.120">
    <property type="entry name" value="Probable tRNA modification gtpase trme, domain 1"/>
    <property type="match status" value="1"/>
</dbReference>
<gene>
    <name evidence="7" type="primary">abo_3</name>
    <name evidence="7" type="ORF">POI8812_02430</name>
</gene>
<comment type="similarity">
    <text evidence="1">Belongs to the GcvT family.</text>
</comment>
<feature type="domain" description="GCVT N-terminal" evidence="4">
    <location>
        <begin position="431"/>
        <end position="696"/>
    </location>
</feature>
<dbReference type="RefSeq" id="WP_108782822.1">
    <property type="nucleotide sequence ID" value="NZ_OMKW01000003.1"/>
</dbReference>
<dbReference type="Gene3D" id="3.50.50.60">
    <property type="entry name" value="FAD/NAD(P)-binding domain"/>
    <property type="match status" value="1"/>
</dbReference>
<dbReference type="Pfam" id="PF16350">
    <property type="entry name" value="FAO_M"/>
    <property type="match status" value="1"/>
</dbReference>
<organism evidence="7 8">
    <name type="scientific">Pontivivens insulae</name>
    <dbReference type="NCBI Taxonomy" id="1639689"/>
    <lineage>
        <taxon>Bacteria</taxon>
        <taxon>Pseudomonadati</taxon>
        <taxon>Pseudomonadota</taxon>
        <taxon>Alphaproteobacteria</taxon>
        <taxon>Rhodobacterales</taxon>
        <taxon>Paracoccaceae</taxon>
        <taxon>Pontivivens</taxon>
    </lineage>
</organism>
<feature type="domain" description="FAD dependent oxidoreductase" evidence="3">
    <location>
        <begin position="9"/>
        <end position="372"/>
    </location>
</feature>
<dbReference type="InterPro" id="IPR032503">
    <property type="entry name" value="FAO_M"/>
</dbReference>
<accession>A0A2R8ADF5</accession>
<reference evidence="7 8" key="1">
    <citation type="submission" date="2018-03" db="EMBL/GenBank/DDBJ databases">
        <authorList>
            <person name="Keele B.F."/>
        </authorList>
    </citation>
    <scope>NUCLEOTIDE SEQUENCE [LARGE SCALE GENOMIC DNA]</scope>
    <source>
        <strain evidence="7 8">CeCT 8812</strain>
    </source>
</reference>
<dbReference type="Pfam" id="PF01266">
    <property type="entry name" value="DAO"/>
    <property type="match status" value="1"/>
</dbReference>
<dbReference type="InterPro" id="IPR036188">
    <property type="entry name" value="FAD/NAD-bd_sf"/>
</dbReference>
<feature type="domain" description="Aminomethyltransferase C-terminal" evidence="5">
    <location>
        <begin position="704"/>
        <end position="775"/>
    </location>
</feature>
<dbReference type="SUPFAM" id="SSF54373">
    <property type="entry name" value="FAD-linked reductases, C-terminal domain"/>
    <property type="match status" value="1"/>
</dbReference>
<evidence type="ECO:0000259" key="5">
    <source>
        <dbReference type="Pfam" id="PF08669"/>
    </source>
</evidence>
<evidence type="ECO:0000256" key="2">
    <source>
        <dbReference type="ARBA" id="ARBA00023002"/>
    </source>
</evidence>
<dbReference type="InterPro" id="IPR029043">
    <property type="entry name" value="GcvT/YgfZ_C"/>
</dbReference>
<dbReference type="InterPro" id="IPR006076">
    <property type="entry name" value="FAD-dep_OxRdtase"/>
</dbReference>
<dbReference type="EC" id="1.5.3.19" evidence="7"/>
<dbReference type="EMBL" id="OMKW01000003">
    <property type="protein sequence ID" value="SPF30100.1"/>
    <property type="molecule type" value="Genomic_DNA"/>
</dbReference>
<dbReference type="InterPro" id="IPR006222">
    <property type="entry name" value="GCVT_N"/>
</dbReference>
<dbReference type="PANTHER" id="PTHR13847">
    <property type="entry name" value="SARCOSINE DEHYDROGENASE-RELATED"/>
    <property type="match status" value="1"/>
</dbReference>
<dbReference type="InterPro" id="IPR013977">
    <property type="entry name" value="GcvT_C"/>
</dbReference>
<evidence type="ECO:0000259" key="4">
    <source>
        <dbReference type="Pfam" id="PF01571"/>
    </source>
</evidence>
<evidence type="ECO:0000256" key="1">
    <source>
        <dbReference type="ARBA" id="ARBA00008609"/>
    </source>
</evidence>